<dbReference type="Proteomes" id="UP000176009">
    <property type="component" value="Unassembled WGS sequence"/>
</dbReference>
<keyword evidence="3" id="KW-1185">Reference proteome</keyword>
<protein>
    <submittedName>
        <fullName evidence="2">Four helix bundle protein</fullName>
    </submittedName>
</protein>
<dbReference type="SUPFAM" id="SSF158446">
    <property type="entry name" value="IVS-encoded protein-like"/>
    <property type="match status" value="1"/>
</dbReference>
<dbReference type="NCBIfam" id="TIGR02436">
    <property type="entry name" value="four helix bundle protein"/>
    <property type="match status" value="1"/>
</dbReference>
<dbReference type="Gene3D" id="1.20.1440.60">
    <property type="entry name" value="23S rRNA-intervening sequence"/>
    <property type="match status" value="1"/>
</dbReference>
<dbReference type="PANTHER" id="PTHR38471">
    <property type="entry name" value="FOUR HELIX BUNDLE PROTEIN"/>
    <property type="match status" value="1"/>
</dbReference>
<dbReference type="NCBIfam" id="NF008911">
    <property type="entry name" value="PRK12275.1-2"/>
    <property type="match status" value="1"/>
</dbReference>
<evidence type="ECO:0000313" key="1">
    <source>
        <dbReference type="EMBL" id="OEY72574.1"/>
    </source>
</evidence>
<evidence type="ECO:0000313" key="2">
    <source>
        <dbReference type="EMBL" id="PKD18833.1"/>
    </source>
</evidence>
<reference evidence="1 3" key="2">
    <citation type="submission" date="2016-09" db="EMBL/GenBank/DDBJ databases">
        <title>Genome Sequence of Salegentibacter salarius,Isolated from a Marine Solar Saltern of the Yellow Sea in South Korea.</title>
        <authorList>
            <person name="Zheng Q."/>
            <person name="Liu Y."/>
        </authorList>
    </citation>
    <scope>NUCLEOTIDE SEQUENCE [LARGE SCALE GENOMIC DNA]</scope>
    <source>
        <strain evidence="1 3">KCTC 12974</strain>
    </source>
</reference>
<evidence type="ECO:0000313" key="3">
    <source>
        <dbReference type="Proteomes" id="UP000176009"/>
    </source>
</evidence>
<dbReference type="OrthoDB" id="9811959at2"/>
<dbReference type="Pfam" id="PF05635">
    <property type="entry name" value="23S_rRNA_IVP"/>
    <property type="match status" value="1"/>
</dbReference>
<accession>A0A2N0TVR6</accession>
<dbReference type="PANTHER" id="PTHR38471:SF2">
    <property type="entry name" value="FOUR HELIX BUNDLE PROTEIN"/>
    <property type="match status" value="1"/>
</dbReference>
<proteinExistence type="predicted"/>
<dbReference type="InterPro" id="IPR036583">
    <property type="entry name" value="23S_rRNA_IVS_sf"/>
</dbReference>
<reference evidence="2 4" key="1">
    <citation type="submission" date="2015-10" db="EMBL/GenBank/DDBJ databases">
        <title>Draft genome sequence of Salegentibacter salinarum KCTC 12975.</title>
        <authorList>
            <person name="Lin W."/>
            <person name="Zheng Q."/>
        </authorList>
    </citation>
    <scope>NUCLEOTIDE SEQUENCE [LARGE SCALE GENOMIC DNA]</scope>
    <source>
        <strain evidence="2 4">KCTC 12974</strain>
    </source>
</reference>
<dbReference type="AlphaFoldDB" id="A0A2N0TVR6"/>
<dbReference type="RefSeq" id="WP_070054146.1">
    <property type="nucleotide sequence ID" value="NZ_FVZF01000024.1"/>
</dbReference>
<dbReference type="EMBL" id="LKTR01000020">
    <property type="protein sequence ID" value="PKD18833.1"/>
    <property type="molecule type" value="Genomic_DNA"/>
</dbReference>
<gene>
    <name evidence="2" type="ORF">APR40_12300</name>
    <name evidence="1" type="ORF">BHS39_12330</name>
</gene>
<comment type="caution">
    <text evidence="2">The sequence shown here is derived from an EMBL/GenBank/DDBJ whole genome shotgun (WGS) entry which is preliminary data.</text>
</comment>
<dbReference type="InterPro" id="IPR012657">
    <property type="entry name" value="23S_rRNA-intervening_sequence"/>
</dbReference>
<dbReference type="EMBL" id="MJBR01000017">
    <property type="protein sequence ID" value="OEY72574.1"/>
    <property type="molecule type" value="Genomic_DNA"/>
</dbReference>
<dbReference type="CDD" id="cd16377">
    <property type="entry name" value="23S_rRNA_IVP_like"/>
    <property type="match status" value="1"/>
</dbReference>
<organism evidence="2 4">
    <name type="scientific">Salegentibacter salarius</name>
    <dbReference type="NCBI Taxonomy" id="435906"/>
    <lineage>
        <taxon>Bacteria</taxon>
        <taxon>Pseudomonadati</taxon>
        <taxon>Bacteroidota</taxon>
        <taxon>Flavobacteriia</taxon>
        <taxon>Flavobacteriales</taxon>
        <taxon>Flavobacteriaceae</taxon>
        <taxon>Salegentibacter</taxon>
    </lineage>
</organism>
<sequence length="117" mass="13233">MHNFQNLKIWQKAMDIAKEVYVISSKFPSEEKYGLTSQIRRSAISIASNIAEGAGRNTNGEFKNFLGIANGSSNELCTQLILSYRLNLISEDKIQPVIDDLIEIQKMNYTLIKKFSS</sequence>
<evidence type="ECO:0000313" key="4">
    <source>
        <dbReference type="Proteomes" id="UP000232533"/>
    </source>
</evidence>
<dbReference type="Proteomes" id="UP000232533">
    <property type="component" value="Unassembled WGS sequence"/>
</dbReference>
<name>A0A2N0TVR6_9FLAO</name>